<dbReference type="Proteomes" id="UP000317093">
    <property type="component" value="Chromosome"/>
</dbReference>
<dbReference type="SUPFAM" id="SSF51658">
    <property type="entry name" value="Xylose isomerase-like"/>
    <property type="match status" value="1"/>
</dbReference>
<dbReference type="AlphaFoldDB" id="A0A518BB29"/>
<dbReference type="EMBL" id="CP036279">
    <property type="protein sequence ID" value="QDU64188.1"/>
    <property type="molecule type" value="Genomic_DNA"/>
</dbReference>
<dbReference type="Gene3D" id="3.20.20.150">
    <property type="entry name" value="Divalent-metal-dependent TIM barrel enzymes"/>
    <property type="match status" value="1"/>
</dbReference>
<name>A0A518BB29_9BACT</name>
<evidence type="ECO:0000313" key="3">
    <source>
        <dbReference type="EMBL" id="QDU64188.1"/>
    </source>
</evidence>
<gene>
    <name evidence="3" type="ORF">Pan216_50770</name>
</gene>
<keyword evidence="1 3" id="KW-0413">Isomerase</keyword>
<dbReference type="InterPro" id="IPR050417">
    <property type="entry name" value="Sugar_Epim/Isomerase"/>
</dbReference>
<dbReference type="GO" id="GO:0016853">
    <property type="term" value="F:isomerase activity"/>
    <property type="evidence" value="ECO:0007669"/>
    <property type="project" value="UniProtKB-KW"/>
</dbReference>
<dbReference type="PANTHER" id="PTHR43489">
    <property type="entry name" value="ISOMERASE"/>
    <property type="match status" value="1"/>
</dbReference>
<feature type="domain" description="Xylose isomerase-like TIM barrel" evidence="2">
    <location>
        <begin position="23"/>
        <end position="249"/>
    </location>
</feature>
<sequence length="286" mass="31392">MKFGMNLLLYTTNPDDSIFPICEKLQAMGYDGLEWPILGISKEMATKVGEFNRKIGLGATAVSVLSEDENPLSDDPAVREKGLAGIRERLELAKLMNVEYICGPLMQPLGWFTGQPVTKAQWANMVSFLKEAGEIAAGVGVGLVLEPINRFEIFSVNTSADCARLCADVDHPSVKMMLDSFHMNIEEKDVRQAFRTAKPHLAHVHVSENDRGVPGSSRSIRWDDFFGGAKEVGYDGWMTIEAFSSAMPDLAAAARIWRPLFDDADKLCSDGLLFMKKLAADPASAT</sequence>
<reference evidence="3 4" key="1">
    <citation type="submission" date="2019-02" db="EMBL/GenBank/DDBJ databases">
        <title>Deep-cultivation of Planctomycetes and their phenomic and genomic characterization uncovers novel biology.</title>
        <authorList>
            <person name="Wiegand S."/>
            <person name="Jogler M."/>
            <person name="Boedeker C."/>
            <person name="Pinto D."/>
            <person name="Vollmers J."/>
            <person name="Rivas-Marin E."/>
            <person name="Kohn T."/>
            <person name="Peeters S.H."/>
            <person name="Heuer A."/>
            <person name="Rast P."/>
            <person name="Oberbeckmann S."/>
            <person name="Bunk B."/>
            <person name="Jeske O."/>
            <person name="Meyerdierks A."/>
            <person name="Storesund J.E."/>
            <person name="Kallscheuer N."/>
            <person name="Luecker S."/>
            <person name="Lage O.M."/>
            <person name="Pohl T."/>
            <person name="Merkel B.J."/>
            <person name="Hornburger P."/>
            <person name="Mueller R.-W."/>
            <person name="Bruemmer F."/>
            <person name="Labrenz M."/>
            <person name="Spormann A.M."/>
            <person name="Op den Camp H."/>
            <person name="Overmann J."/>
            <person name="Amann R."/>
            <person name="Jetten M.S.M."/>
            <person name="Mascher T."/>
            <person name="Medema M.H."/>
            <person name="Devos D.P."/>
            <person name="Kaster A.-K."/>
            <person name="Ovreas L."/>
            <person name="Rohde M."/>
            <person name="Galperin M.Y."/>
            <person name="Jogler C."/>
        </authorList>
    </citation>
    <scope>NUCLEOTIDE SEQUENCE [LARGE SCALE GENOMIC DNA]</scope>
    <source>
        <strain evidence="3 4">Pan216</strain>
    </source>
</reference>
<proteinExistence type="predicted"/>
<organism evidence="3 4">
    <name type="scientific">Kolteria novifilia</name>
    <dbReference type="NCBI Taxonomy" id="2527975"/>
    <lineage>
        <taxon>Bacteria</taxon>
        <taxon>Pseudomonadati</taxon>
        <taxon>Planctomycetota</taxon>
        <taxon>Planctomycetia</taxon>
        <taxon>Kolteriales</taxon>
        <taxon>Kolteriaceae</taxon>
        <taxon>Kolteria</taxon>
    </lineage>
</organism>
<dbReference type="OrthoDB" id="9814946at2"/>
<dbReference type="PANTHER" id="PTHR43489:SF7">
    <property type="entry name" value="3-DEHYDRO-D-GULOSIDE 4-EPIMERASE-RELATED"/>
    <property type="match status" value="1"/>
</dbReference>
<dbReference type="InterPro" id="IPR036237">
    <property type="entry name" value="Xyl_isomerase-like_sf"/>
</dbReference>
<dbReference type="RefSeq" id="WP_145262215.1">
    <property type="nucleotide sequence ID" value="NZ_CP036279.1"/>
</dbReference>
<dbReference type="EC" id="5.3.1.-" evidence="3"/>
<evidence type="ECO:0000256" key="1">
    <source>
        <dbReference type="ARBA" id="ARBA00023235"/>
    </source>
</evidence>
<dbReference type="InterPro" id="IPR013022">
    <property type="entry name" value="Xyl_isomerase-like_TIM-brl"/>
</dbReference>
<accession>A0A518BB29</accession>
<evidence type="ECO:0000313" key="4">
    <source>
        <dbReference type="Proteomes" id="UP000317093"/>
    </source>
</evidence>
<protein>
    <submittedName>
        <fullName evidence="3">D-tagatose 3-epimerase</fullName>
        <ecNumber evidence="3">5.3.1.-</ecNumber>
    </submittedName>
</protein>
<evidence type="ECO:0000259" key="2">
    <source>
        <dbReference type="Pfam" id="PF01261"/>
    </source>
</evidence>
<dbReference type="KEGG" id="knv:Pan216_50770"/>
<dbReference type="Pfam" id="PF01261">
    <property type="entry name" value="AP_endonuc_2"/>
    <property type="match status" value="1"/>
</dbReference>
<keyword evidence="4" id="KW-1185">Reference proteome</keyword>